<dbReference type="Gene3D" id="3.40.140.10">
    <property type="entry name" value="Cytidine Deaminase, domain 2"/>
    <property type="match status" value="1"/>
</dbReference>
<protein>
    <recommendedName>
        <fullName evidence="4">Eukaryotic translation initiation factor 3 subunit H</fullName>
        <shortName evidence="4">eIF3h</shortName>
    </recommendedName>
</protein>
<reference evidence="6 7" key="1">
    <citation type="journal article" date="2015" name="Genome Biol. Evol.">
        <title>Phylogenomic analyses indicate that early fungi evolved digesting cell walls of algal ancestors of land plants.</title>
        <authorList>
            <person name="Chang Y."/>
            <person name="Wang S."/>
            <person name="Sekimoto S."/>
            <person name="Aerts A.L."/>
            <person name="Choi C."/>
            <person name="Clum A."/>
            <person name="LaButti K.M."/>
            <person name="Lindquist E.A."/>
            <person name="Yee Ngan C."/>
            <person name="Ohm R.A."/>
            <person name="Salamov A.A."/>
            <person name="Grigoriev I.V."/>
            <person name="Spatafora J.W."/>
            <person name="Berbee M.L."/>
        </authorList>
    </citation>
    <scope>NUCLEOTIDE SEQUENCE [LARGE SCALE GENOMIC DNA]</scope>
    <source>
        <strain evidence="6 7">NRRL 28638</strain>
    </source>
</reference>
<dbReference type="PANTHER" id="PTHR10410">
    <property type="entry name" value="EUKARYOTIC TRANSLATION INITIATION FACTOR 3 -RELATED"/>
    <property type="match status" value="1"/>
</dbReference>
<evidence type="ECO:0000313" key="7">
    <source>
        <dbReference type="Proteomes" id="UP000070444"/>
    </source>
</evidence>
<gene>
    <name evidence="6" type="ORF">CONCODRAFT_39437</name>
</gene>
<dbReference type="Pfam" id="PF19445">
    <property type="entry name" value="eIF3h_C"/>
    <property type="match status" value="2"/>
</dbReference>
<accession>A0A137P619</accession>
<feature type="domain" description="MPN" evidence="5">
    <location>
        <begin position="35"/>
        <end position="169"/>
    </location>
</feature>
<evidence type="ECO:0000259" key="5">
    <source>
        <dbReference type="PROSITE" id="PS50249"/>
    </source>
</evidence>
<dbReference type="EMBL" id="KQ964502">
    <property type="protein sequence ID" value="KXN70447.1"/>
    <property type="molecule type" value="Genomic_DNA"/>
</dbReference>
<dbReference type="InterPro" id="IPR027524">
    <property type="entry name" value="eIF3h"/>
</dbReference>
<keyword evidence="3 4" id="KW-0648">Protein biosynthesis</keyword>
<dbReference type="GO" id="GO:0005852">
    <property type="term" value="C:eukaryotic translation initiation factor 3 complex"/>
    <property type="evidence" value="ECO:0007669"/>
    <property type="project" value="UniProtKB-UniRule"/>
</dbReference>
<dbReference type="SMART" id="SM00232">
    <property type="entry name" value="JAB_MPN"/>
    <property type="match status" value="1"/>
</dbReference>
<dbReference type="AlphaFoldDB" id="A0A137P619"/>
<dbReference type="GO" id="GO:0033290">
    <property type="term" value="C:eukaryotic 48S preinitiation complex"/>
    <property type="evidence" value="ECO:0007669"/>
    <property type="project" value="UniProtKB-UniRule"/>
</dbReference>
<dbReference type="OMA" id="WYQSTYF"/>
<proteinExistence type="inferred from homology"/>
<dbReference type="PROSITE" id="PS50249">
    <property type="entry name" value="MPN"/>
    <property type="match status" value="1"/>
</dbReference>
<comment type="subunit">
    <text evidence="4">Component of the eukaryotic translation initiation factor 3 (eIF-3) complex.</text>
</comment>
<keyword evidence="2 4" id="KW-0396">Initiation factor</keyword>
<dbReference type="Proteomes" id="UP000070444">
    <property type="component" value="Unassembled WGS sequence"/>
</dbReference>
<dbReference type="GO" id="GO:0003743">
    <property type="term" value="F:translation initiation factor activity"/>
    <property type="evidence" value="ECO:0007669"/>
    <property type="project" value="UniProtKB-UniRule"/>
</dbReference>
<dbReference type="HAMAP" id="MF_03007">
    <property type="entry name" value="eIF3h"/>
    <property type="match status" value="1"/>
</dbReference>
<sequence length="375" mass="42418">MASSKATSSSILKDNYNIKQLLNTEAESKAPVESVQLDGLAALKIMKHCRENYPNHASGQLLGLDFKNVLEISTAFPFPKLSEDKRDEVNLSRYTQDMMRNLREVNADNNTVGWYTSTYLGNFLTQNLVDTQYSYQKSLGGKCVVIVHDLTRSSMGNASFRAFRLSQNFMEVYQENKFTTESLQQNNLGFSNILEELPISFHNSHLINAMMHEIQDDSDLLDTTVHSGPSASFSIADPSQTSFLSPNFNILELNLEPYIEKSLSQLIESVDEHVSEQNNYAYWQRTVARESARIQQVIQQKKSENISREAKGLAPLPVETEEQLSQMSKLPQEPPRLDSLLINAQTSTYCQQLNQFTCPTIAKMYSAKSLQKDVN</sequence>
<dbReference type="STRING" id="796925.A0A137P619"/>
<dbReference type="InterPro" id="IPR045810">
    <property type="entry name" value="eIF3h_C"/>
</dbReference>
<comment type="function">
    <text evidence="4">Component of the eukaryotic translation initiation factor 3 (eIF-3) complex, which is involved in protein synthesis of a specialized repertoire of mRNAs and, together with other initiation factors, stimulates binding of mRNA and methionyl-tRNAi to the 40S ribosome. The eIF-3 complex specifically targets and initiates translation of a subset of mRNAs involved in cell proliferation.</text>
</comment>
<comment type="similarity">
    <text evidence="4">Belongs to the eIF-3 subunit H family.</text>
</comment>
<evidence type="ECO:0000313" key="6">
    <source>
        <dbReference type="EMBL" id="KXN70447.1"/>
    </source>
</evidence>
<comment type="subcellular location">
    <subcellularLocation>
        <location evidence="4">Cytoplasm</location>
    </subcellularLocation>
</comment>
<evidence type="ECO:0000256" key="2">
    <source>
        <dbReference type="ARBA" id="ARBA00022540"/>
    </source>
</evidence>
<dbReference type="Pfam" id="PF01398">
    <property type="entry name" value="JAB"/>
    <property type="match status" value="1"/>
</dbReference>
<dbReference type="GO" id="GO:0001732">
    <property type="term" value="P:formation of cytoplasmic translation initiation complex"/>
    <property type="evidence" value="ECO:0007669"/>
    <property type="project" value="UniProtKB-UniRule"/>
</dbReference>
<evidence type="ECO:0000256" key="4">
    <source>
        <dbReference type="HAMAP-Rule" id="MF_03007"/>
    </source>
</evidence>
<dbReference type="OrthoDB" id="10265695at2759"/>
<evidence type="ECO:0000256" key="1">
    <source>
        <dbReference type="ARBA" id="ARBA00022490"/>
    </source>
</evidence>
<dbReference type="InterPro" id="IPR050242">
    <property type="entry name" value="JAMM_MPN+_peptidase_M67A"/>
</dbReference>
<keyword evidence="7" id="KW-1185">Reference proteome</keyword>
<keyword evidence="1 4" id="KW-0963">Cytoplasm</keyword>
<organism evidence="6 7">
    <name type="scientific">Conidiobolus coronatus (strain ATCC 28846 / CBS 209.66 / NRRL 28638)</name>
    <name type="common">Delacroixia coronata</name>
    <dbReference type="NCBI Taxonomy" id="796925"/>
    <lineage>
        <taxon>Eukaryota</taxon>
        <taxon>Fungi</taxon>
        <taxon>Fungi incertae sedis</taxon>
        <taxon>Zoopagomycota</taxon>
        <taxon>Entomophthoromycotina</taxon>
        <taxon>Entomophthoromycetes</taxon>
        <taxon>Entomophthorales</taxon>
        <taxon>Ancylistaceae</taxon>
        <taxon>Conidiobolus</taxon>
    </lineage>
</organism>
<dbReference type="GO" id="GO:0008237">
    <property type="term" value="F:metallopeptidase activity"/>
    <property type="evidence" value="ECO:0007669"/>
    <property type="project" value="InterPro"/>
</dbReference>
<dbReference type="InterPro" id="IPR000555">
    <property type="entry name" value="JAMM/MPN+_dom"/>
</dbReference>
<name>A0A137P619_CONC2</name>
<dbReference type="InterPro" id="IPR037518">
    <property type="entry name" value="MPN"/>
</dbReference>
<evidence type="ECO:0000256" key="3">
    <source>
        <dbReference type="ARBA" id="ARBA00022917"/>
    </source>
</evidence>
<dbReference type="GO" id="GO:0016282">
    <property type="term" value="C:eukaryotic 43S preinitiation complex"/>
    <property type="evidence" value="ECO:0007669"/>
    <property type="project" value="UniProtKB-UniRule"/>
</dbReference>
<dbReference type="CDD" id="cd08065">
    <property type="entry name" value="MPN_eIF3h"/>
    <property type="match status" value="1"/>
</dbReference>